<dbReference type="EMBL" id="CAJGYM010000003">
    <property type="protein sequence ID" value="CAD6185921.1"/>
    <property type="molecule type" value="Genomic_DNA"/>
</dbReference>
<keyword evidence="1" id="KW-1133">Transmembrane helix</keyword>
<accession>A0A8S1GSQ4</accession>
<evidence type="ECO:0000313" key="3">
    <source>
        <dbReference type="EMBL" id="CAD6185921.1"/>
    </source>
</evidence>
<evidence type="ECO:0000256" key="1">
    <source>
        <dbReference type="SAM" id="Phobius"/>
    </source>
</evidence>
<keyword evidence="4" id="KW-1185">Reference proteome</keyword>
<feature type="transmembrane region" description="Helical" evidence="1">
    <location>
        <begin position="126"/>
        <end position="145"/>
    </location>
</feature>
<protein>
    <submittedName>
        <fullName evidence="3">Uncharacterized protein</fullName>
    </submittedName>
</protein>
<feature type="signal peptide" evidence="2">
    <location>
        <begin position="1"/>
        <end position="18"/>
    </location>
</feature>
<evidence type="ECO:0000313" key="4">
    <source>
        <dbReference type="Proteomes" id="UP000835052"/>
    </source>
</evidence>
<name>A0A8S1GSQ4_9PELO</name>
<dbReference type="AlphaFoldDB" id="A0A8S1GSQ4"/>
<organism evidence="3 4">
    <name type="scientific">Caenorhabditis auriculariae</name>
    <dbReference type="NCBI Taxonomy" id="2777116"/>
    <lineage>
        <taxon>Eukaryota</taxon>
        <taxon>Metazoa</taxon>
        <taxon>Ecdysozoa</taxon>
        <taxon>Nematoda</taxon>
        <taxon>Chromadorea</taxon>
        <taxon>Rhabditida</taxon>
        <taxon>Rhabditina</taxon>
        <taxon>Rhabditomorpha</taxon>
        <taxon>Rhabditoidea</taxon>
        <taxon>Rhabditidae</taxon>
        <taxon>Peloderinae</taxon>
        <taxon>Caenorhabditis</taxon>
    </lineage>
</organism>
<reference evidence="3" key="1">
    <citation type="submission" date="2020-10" db="EMBL/GenBank/DDBJ databases">
        <authorList>
            <person name="Kikuchi T."/>
        </authorList>
    </citation>
    <scope>NUCLEOTIDE SEQUENCE</scope>
    <source>
        <strain evidence="3">NKZ352</strain>
    </source>
</reference>
<dbReference type="Proteomes" id="UP000835052">
    <property type="component" value="Unassembled WGS sequence"/>
</dbReference>
<keyword evidence="1" id="KW-0812">Transmembrane</keyword>
<comment type="caution">
    <text evidence="3">The sequence shown here is derived from an EMBL/GenBank/DDBJ whole genome shotgun (WGS) entry which is preliminary data.</text>
</comment>
<evidence type="ECO:0000256" key="2">
    <source>
        <dbReference type="SAM" id="SignalP"/>
    </source>
</evidence>
<gene>
    <name evidence="3" type="ORF">CAUJ_LOCUS1840</name>
</gene>
<keyword evidence="2" id="KW-0732">Signal</keyword>
<proteinExistence type="predicted"/>
<feature type="chain" id="PRO_5035845507" evidence="2">
    <location>
        <begin position="19"/>
        <end position="196"/>
    </location>
</feature>
<sequence>MALAKLPVLLAFLTAAVAANEIVLAKTTALTLWTPPTKVATEEAPLQCPLEEAPLQCPLDGFNFNSTLPKPSLFVVENLTLAPIVPLYPWAVVSSNNKTLDMTPIRKVKPITRFNKQIRGRSVNPWISSYVCYAFIFIVVAVYIANFVDEMMELLDEEVEVIMVRTTSRRSRTSPRKPSTAFRRSLSPIPEACSDC</sequence>
<keyword evidence="1" id="KW-0472">Membrane</keyword>